<keyword evidence="1" id="KW-0472">Membrane</keyword>
<keyword evidence="1" id="KW-1133">Transmembrane helix</keyword>
<accession>A0A0C3VH16</accession>
<keyword evidence="4" id="KW-1185">Reference proteome</keyword>
<evidence type="ECO:0000313" key="3">
    <source>
        <dbReference type="EnsemblPlants" id="AES70661"/>
    </source>
</evidence>
<feature type="transmembrane region" description="Helical" evidence="1">
    <location>
        <begin position="32"/>
        <end position="54"/>
    </location>
</feature>
<dbReference type="EnsemblPlants" id="AES70661">
    <property type="protein sequence ID" value="AES70661"/>
    <property type="gene ID" value="MTR_3g060860"/>
</dbReference>
<gene>
    <name evidence="2" type="ordered locus">MTR_3g060860</name>
</gene>
<evidence type="ECO:0000313" key="2">
    <source>
        <dbReference type="EMBL" id="AES70661.2"/>
    </source>
</evidence>
<reference evidence="3" key="3">
    <citation type="submission" date="2015-04" db="UniProtKB">
        <authorList>
            <consortium name="EnsemblPlants"/>
        </authorList>
    </citation>
    <scope>IDENTIFICATION</scope>
    <source>
        <strain evidence="3">cv. Jemalong A17</strain>
    </source>
</reference>
<keyword evidence="1 2" id="KW-0812">Transmembrane</keyword>
<dbReference type="EMBL" id="CM001219">
    <property type="protein sequence ID" value="AES70661.2"/>
    <property type="molecule type" value="Genomic_DNA"/>
</dbReference>
<sequence>MVLYHGIHADISTKILQFERETIEFITPEFELMPIVCLLVVYLWVTMCYISSIYGKANDKNKIRARGTKHRQGKWKQTNLVDVVLYFDAFAKFQLIRHILSIDFNAACGGEQEQILCDDGQKKGEKLFWFPKYSSCYNQIPSSLGCLIFNASSIMSSSNKISPHVRHKSFYHGQLPLGCLLVYQTVSPLSLVFRLASSTRVADHQFRLWRQSHGSPKSVHKRWRLYNSIGKCLDMWWEVLKSRQNITLKLQIVASDFTVRRHPMLGGRWRHHAPIKFRHPLYPEGNKKALTPSHSHDELDPYWLMILIGWLVLVTSLLKVE</sequence>
<reference evidence="2 4" key="1">
    <citation type="journal article" date="2011" name="Nature">
        <title>The Medicago genome provides insight into the evolution of rhizobial symbioses.</title>
        <authorList>
            <person name="Young N.D."/>
            <person name="Debelle F."/>
            <person name="Oldroyd G.E."/>
            <person name="Geurts R."/>
            <person name="Cannon S.B."/>
            <person name="Udvardi M.K."/>
            <person name="Benedito V.A."/>
            <person name="Mayer K.F."/>
            <person name="Gouzy J."/>
            <person name="Schoof H."/>
            <person name="Van de Peer Y."/>
            <person name="Proost S."/>
            <person name="Cook D.R."/>
            <person name="Meyers B.C."/>
            <person name="Spannagl M."/>
            <person name="Cheung F."/>
            <person name="De Mita S."/>
            <person name="Krishnakumar V."/>
            <person name="Gundlach H."/>
            <person name="Zhou S."/>
            <person name="Mudge J."/>
            <person name="Bharti A.K."/>
            <person name="Murray J.D."/>
            <person name="Naoumkina M.A."/>
            <person name="Rosen B."/>
            <person name="Silverstein K.A."/>
            <person name="Tang H."/>
            <person name="Rombauts S."/>
            <person name="Zhao P.X."/>
            <person name="Zhou P."/>
            <person name="Barbe V."/>
            <person name="Bardou P."/>
            <person name="Bechner M."/>
            <person name="Bellec A."/>
            <person name="Berger A."/>
            <person name="Berges H."/>
            <person name="Bidwell S."/>
            <person name="Bisseling T."/>
            <person name="Choisne N."/>
            <person name="Couloux A."/>
            <person name="Denny R."/>
            <person name="Deshpande S."/>
            <person name="Dai X."/>
            <person name="Doyle J.J."/>
            <person name="Dudez A.M."/>
            <person name="Farmer A.D."/>
            <person name="Fouteau S."/>
            <person name="Franken C."/>
            <person name="Gibelin C."/>
            <person name="Gish J."/>
            <person name="Goldstein S."/>
            <person name="Gonzalez A.J."/>
            <person name="Green P.J."/>
            <person name="Hallab A."/>
            <person name="Hartog M."/>
            <person name="Hua A."/>
            <person name="Humphray S.J."/>
            <person name="Jeong D.H."/>
            <person name="Jing Y."/>
            <person name="Jocker A."/>
            <person name="Kenton S.M."/>
            <person name="Kim D.J."/>
            <person name="Klee K."/>
            <person name="Lai H."/>
            <person name="Lang C."/>
            <person name="Lin S."/>
            <person name="Macmil S.L."/>
            <person name="Magdelenat G."/>
            <person name="Matthews L."/>
            <person name="McCorrison J."/>
            <person name="Monaghan E.L."/>
            <person name="Mun J.H."/>
            <person name="Najar F.Z."/>
            <person name="Nicholson C."/>
            <person name="Noirot C."/>
            <person name="O'Bleness M."/>
            <person name="Paule C.R."/>
            <person name="Poulain J."/>
            <person name="Prion F."/>
            <person name="Qin B."/>
            <person name="Qu C."/>
            <person name="Retzel E.F."/>
            <person name="Riddle C."/>
            <person name="Sallet E."/>
            <person name="Samain S."/>
            <person name="Samson N."/>
            <person name="Sanders I."/>
            <person name="Saurat O."/>
            <person name="Scarpelli C."/>
            <person name="Schiex T."/>
            <person name="Segurens B."/>
            <person name="Severin A.J."/>
            <person name="Sherrier D.J."/>
            <person name="Shi R."/>
            <person name="Sims S."/>
            <person name="Singer S.R."/>
            <person name="Sinharoy S."/>
            <person name="Sterck L."/>
            <person name="Viollet A."/>
            <person name="Wang B.B."/>
            <person name="Wang K."/>
            <person name="Wang M."/>
            <person name="Wang X."/>
            <person name="Warfsmann J."/>
            <person name="Weissenbach J."/>
            <person name="White D.D."/>
            <person name="White J.D."/>
            <person name="Wiley G.B."/>
            <person name="Wincker P."/>
            <person name="Xing Y."/>
            <person name="Yang L."/>
            <person name="Yao Z."/>
            <person name="Ying F."/>
            <person name="Zhai J."/>
            <person name="Zhou L."/>
            <person name="Zuber A."/>
            <person name="Denarie J."/>
            <person name="Dixon R.A."/>
            <person name="May G.D."/>
            <person name="Schwartz D.C."/>
            <person name="Rogers J."/>
            <person name="Quetier F."/>
            <person name="Town C.D."/>
            <person name="Roe B.A."/>
        </authorList>
    </citation>
    <scope>NUCLEOTIDE SEQUENCE [LARGE SCALE GENOMIC DNA]</scope>
    <source>
        <strain evidence="2">A17</strain>
        <strain evidence="3 4">cv. Jemalong A17</strain>
    </source>
</reference>
<protein>
    <submittedName>
        <fullName evidence="2">Transmembrane protein, putative</fullName>
    </submittedName>
</protein>
<dbReference type="HOGENOM" id="CLU_867055_0_0_1"/>
<dbReference type="Proteomes" id="UP000002051">
    <property type="component" value="Chromosome 3"/>
</dbReference>
<name>G7IXT9_MEDTR</name>
<proteinExistence type="predicted"/>
<evidence type="ECO:0000313" key="4">
    <source>
        <dbReference type="Proteomes" id="UP000002051"/>
    </source>
</evidence>
<evidence type="ECO:0000256" key="1">
    <source>
        <dbReference type="SAM" id="Phobius"/>
    </source>
</evidence>
<accession>G7IXT9</accession>
<reference evidence="2 4" key="2">
    <citation type="journal article" date="2014" name="BMC Genomics">
        <title>An improved genome release (version Mt4.0) for the model legume Medicago truncatula.</title>
        <authorList>
            <person name="Tang H."/>
            <person name="Krishnakumar V."/>
            <person name="Bidwell S."/>
            <person name="Rosen B."/>
            <person name="Chan A."/>
            <person name="Zhou S."/>
            <person name="Gentzbittel L."/>
            <person name="Childs K.L."/>
            <person name="Yandell M."/>
            <person name="Gundlach H."/>
            <person name="Mayer K.F."/>
            <person name="Schwartz D.C."/>
            <person name="Town C.D."/>
        </authorList>
    </citation>
    <scope>GENOME REANNOTATION</scope>
    <source>
        <strain evidence="3 4">cv. Jemalong A17</strain>
    </source>
</reference>
<dbReference type="AlphaFoldDB" id="G7IXT9"/>
<organism evidence="2 4">
    <name type="scientific">Medicago truncatula</name>
    <name type="common">Barrel medic</name>
    <name type="synonym">Medicago tribuloides</name>
    <dbReference type="NCBI Taxonomy" id="3880"/>
    <lineage>
        <taxon>Eukaryota</taxon>
        <taxon>Viridiplantae</taxon>
        <taxon>Streptophyta</taxon>
        <taxon>Embryophyta</taxon>
        <taxon>Tracheophyta</taxon>
        <taxon>Spermatophyta</taxon>
        <taxon>Magnoliopsida</taxon>
        <taxon>eudicotyledons</taxon>
        <taxon>Gunneridae</taxon>
        <taxon>Pentapetalae</taxon>
        <taxon>rosids</taxon>
        <taxon>fabids</taxon>
        <taxon>Fabales</taxon>
        <taxon>Fabaceae</taxon>
        <taxon>Papilionoideae</taxon>
        <taxon>50 kb inversion clade</taxon>
        <taxon>NPAAA clade</taxon>
        <taxon>Hologalegina</taxon>
        <taxon>IRL clade</taxon>
        <taxon>Trifolieae</taxon>
        <taxon>Medicago</taxon>
    </lineage>
</organism>